<accession>A0A0J8J8D3</accession>
<evidence type="ECO:0008006" key="4">
    <source>
        <dbReference type="Google" id="ProtNLM"/>
    </source>
</evidence>
<gene>
    <name evidence="2" type="ORF">X560_0729</name>
</gene>
<comment type="caution">
    <text evidence="2">The sequence shown here is derived from an EMBL/GenBank/DDBJ whole genome shotgun (WGS) entry which is preliminary data.</text>
</comment>
<name>A0A0J8J8D3_9LIST</name>
<dbReference type="AlphaFoldDB" id="A0A0J8J8D3"/>
<proteinExistence type="inferred from homology"/>
<dbReference type="Proteomes" id="UP000052258">
    <property type="component" value="Unassembled WGS sequence"/>
</dbReference>
<dbReference type="PATRIC" id="fig|1430899.3.peg.754"/>
<comment type="similarity">
    <text evidence="1">Belongs to the asp23 family.</text>
</comment>
<organism evidence="2 3">
    <name type="scientific">Listeria fleischmannii 1991</name>
    <dbReference type="NCBI Taxonomy" id="1430899"/>
    <lineage>
        <taxon>Bacteria</taxon>
        <taxon>Bacillati</taxon>
        <taxon>Bacillota</taxon>
        <taxon>Bacilli</taxon>
        <taxon>Bacillales</taxon>
        <taxon>Listeriaceae</taxon>
        <taxon>Listeria</taxon>
    </lineage>
</organism>
<keyword evidence="3" id="KW-1185">Reference proteome</keyword>
<dbReference type="OrthoDB" id="9793465at2"/>
<dbReference type="InterPro" id="IPR005531">
    <property type="entry name" value="Asp23"/>
</dbReference>
<dbReference type="RefSeq" id="WP_007474310.1">
    <property type="nucleotide sequence ID" value="NZ_KQ130610.1"/>
</dbReference>
<evidence type="ECO:0000313" key="3">
    <source>
        <dbReference type="Proteomes" id="UP000052258"/>
    </source>
</evidence>
<protein>
    <recommendedName>
        <fullName evidence="4">Alkaline shock protein</fullName>
    </recommendedName>
</protein>
<evidence type="ECO:0000313" key="2">
    <source>
        <dbReference type="EMBL" id="KMT60601.1"/>
    </source>
</evidence>
<dbReference type="Pfam" id="PF03780">
    <property type="entry name" value="Asp23"/>
    <property type="match status" value="1"/>
</dbReference>
<evidence type="ECO:0000256" key="1">
    <source>
        <dbReference type="ARBA" id="ARBA00005721"/>
    </source>
</evidence>
<dbReference type="PANTHER" id="PTHR34297">
    <property type="entry name" value="HYPOTHETICAL CYTOSOLIC PROTEIN-RELATED"/>
    <property type="match status" value="1"/>
</dbReference>
<sequence>MAYTKDLRKGQDEPLGKIEIAPEVIGVIAGLAANEVEQVAAMQGGFATEMRERFGGAVNYRKGVKVDLLEEGITVEIYCTVLFGASIPLVAESIQNTVRDTIYSMTGLHVLEVNVHIVGVQFEKTESLSFDDLTF</sequence>
<dbReference type="PANTHER" id="PTHR34297:SF1">
    <property type="entry name" value="ASP23_GLS24 FAMILY ENVELOPE STRESS RESPONSE PROTEIN"/>
    <property type="match status" value="1"/>
</dbReference>
<reference evidence="2 3" key="1">
    <citation type="journal article" date="2015" name="Genome Biol. Evol.">
        <title>Comparative Genomics of Listeria Sensu Lato: Genus-Wide Differences in Evolutionary Dynamics and the Progressive Gain of Complex, Potentially Pathogenicity-Related Traits through Lateral Gene Transfer.</title>
        <authorList>
            <person name="Chiara M."/>
            <person name="Caruso M."/>
            <person name="D'Erchia A.M."/>
            <person name="Manzari C."/>
            <person name="Fraccalvieri R."/>
            <person name="Goffredo E."/>
            <person name="Latorre L."/>
            <person name="Miccolupo A."/>
            <person name="Padalino I."/>
            <person name="Santagada G."/>
            <person name="Chiocco D."/>
            <person name="Pesole G."/>
            <person name="Horner D.S."/>
            <person name="Parisi A."/>
        </authorList>
    </citation>
    <scope>NUCLEOTIDE SEQUENCE [LARGE SCALE GENOMIC DNA]</scope>
    <source>
        <strain evidence="2 3">1991</strain>
    </source>
</reference>
<dbReference type="EMBL" id="AZHO01000007">
    <property type="protein sequence ID" value="KMT60601.1"/>
    <property type="molecule type" value="Genomic_DNA"/>
</dbReference>